<dbReference type="AlphaFoldDB" id="A0A6V8NWV5"/>
<dbReference type="Proteomes" id="UP000543224">
    <property type="component" value="Unassembled WGS sequence"/>
</dbReference>
<proteinExistence type="predicted"/>
<evidence type="ECO:0000313" key="1">
    <source>
        <dbReference type="EMBL" id="GFP24735.1"/>
    </source>
</evidence>
<sequence>MFRVRESIGHLFDSLDFTVQTFTDSVGNGVGKIGQDIMKMSFNQVSNLFHGLQTTVSSPPKPSSPILGSLLSTRALPKTPKALLDGPGPPYLEIQALETLKFFLTPQGDIFFPIIAMMGPSPVNYENIKHFLSKAKDTWFP</sequence>
<accession>A0A6V8NWV5</accession>
<comment type="caution">
    <text evidence="1">The sequence shown here is derived from an EMBL/GenBank/DDBJ whole genome shotgun (WGS) entry which is preliminary data.</text>
</comment>
<protein>
    <submittedName>
        <fullName evidence="1">Uncharacterized protein</fullName>
    </submittedName>
</protein>
<reference evidence="1 2" key="1">
    <citation type="journal article" date="2020" name="Front. Microbiol.">
        <title>Single-cell genomics of novel Actinobacteria with the Wood-Ljungdahl pathway discovered in a serpentinizing system.</title>
        <authorList>
            <person name="Merino N."/>
            <person name="Kawai M."/>
            <person name="Boyd E.S."/>
            <person name="Colman D.R."/>
            <person name="McGlynn S.E."/>
            <person name="Nealson K.H."/>
            <person name="Kurokawa K."/>
            <person name="Hongoh Y."/>
        </authorList>
    </citation>
    <scope>NUCLEOTIDE SEQUENCE [LARGE SCALE GENOMIC DNA]</scope>
    <source>
        <strain evidence="1 2">S25</strain>
    </source>
</reference>
<evidence type="ECO:0000313" key="2">
    <source>
        <dbReference type="Proteomes" id="UP000543224"/>
    </source>
</evidence>
<name>A0A6V8NWV5_9ACTN</name>
<organism evidence="1 2">
    <name type="scientific">Candidatus Hakubella thermalkaliphila</name>
    <dbReference type="NCBI Taxonomy" id="2754717"/>
    <lineage>
        <taxon>Bacteria</taxon>
        <taxon>Bacillati</taxon>
        <taxon>Actinomycetota</taxon>
        <taxon>Actinomycetota incertae sedis</taxon>
        <taxon>Candidatus Hakubellales</taxon>
        <taxon>Candidatus Hakubellaceae</taxon>
        <taxon>Candidatus Hakubella</taxon>
    </lineage>
</organism>
<gene>
    <name evidence="1" type="ORF">HKBW3S25_00172</name>
</gene>
<dbReference type="EMBL" id="BLRX01000010">
    <property type="protein sequence ID" value="GFP24735.1"/>
    <property type="molecule type" value="Genomic_DNA"/>
</dbReference>